<feature type="domain" description="4Fe-4S ferredoxin-type" evidence="5">
    <location>
        <begin position="52"/>
        <end position="81"/>
    </location>
</feature>
<dbReference type="SUPFAM" id="SSF54862">
    <property type="entry name" value="4Fe-4S ferredoxins"/>
    <property type="match status" value="1"/>
</dbReference>
<evidence type="ECO:0000259" key="5">
    <source>
        <dbReference type="PROSITE" id="PS51379"/>
    </source>
</evidence>
<evidence type="ECO:0000313" key="7">
    <source>
        <dbReference type="Proteomes" id="UP000245657"/>
    </source>
</evidence>
<dbReference type="AlphaFoldDB" id="A0A2V2MTL7"/>
<protein>
    <submittedName>
        <fullName evidence="6">Ferredoxin</fullName>
    </submittedName>
</protein>
<dbReference type="GO" id="GO:0051539">
    <property type="term" value="F:4 iron, 4 sulfur cluster binding"/>
    <property type="evidence" value="ECO:0007669"/>
    <property type="project" value="UniProtKB-KW"/>
</dbReference>
<dbReference type="Gene3D" id="3.30.70.20">
    <property type="match status" value="2"/>
</dbReference>
<dbReference type="InterPro" id="IPR017896">
    <property type="entry name" value="4Fe4S_Fe-S-bd"/>
</dbReference>
<dbReference type="InterPro" id="IPR017900">
    <property type="entry name" value="4Fe4S_Fe_S_CS"/>
</dbReference>
<dbReference type="PROSITE" id="PS00198">
    <property type="entry name" value="4FE4S_FER_1"/>
    <property type="match status" value="2"/>
</dbReference>
<evidence type="ECO:0000256" key="4">
    <source>
        <dbReference type="ARBA" id="ARBA00023014"/>
    </source>
</evidence>
<keyword evidence="7" id="KW-1185">Reference proteome</keyword>
<dbReference type="InterPro" id="IPR050572">
    <property type="entry name" value="Fe-S_Ferredoxin"/>
</dbReference>
<keyword evidence="4" id="KW-0411">Iron-sulfur</keyword>
<accession>A0A2V2MTL7</accession>
<name>A0A2V2MTL7_9EURY</name>
<comment type="caution">
    <text evidence="6">The sequence shown here is derived from an EMBL/GenBank/DDBJ whole genome shotgun (WGS) entry which is preliminary data.</text>
</comment>
<evidence type="ECO:0000256" key="1">
    <source>
        <dbReference type="ARBA" id="ARBA00022485"/>
    </source>
</evidence>
<keyword evidence="1" id="KW-0004">4Fe-4S</keyword>
<dbReference type="Proteomes" id="UP000245657">
    <property type="component" value="Unassembled WGS sequence"/>
</dbReference>
<sequence>MAFAVHVNIERCSGCNNCVVACPVNALELNTISPSEASATDKIYKVINGDAIILDVNHELCAGCGICVDACPYDVIQLSGQTPNKAFA</sequence>
<gene>
    <name evidence="6" type="ORF">DK846_10930</name>
</gene>
<evidence type="ECO:0000256" key="2">
    <source>
        <dbReference type="ARBA" id="ARBA00022723"/>
    </source>
</evidence>
<keyword evidence="2" id="KW-0479">Metal-binding</keyword>
<evidence type="ECO:0000256" key="3">
    <source>
        <dbReference type="ARBA" id="ARBA00023004"/>
    </source>
</evidence>
<dbReference type="PANTHER" id="PTHR43687:SF1">
    <property type="entry name" value="FERREDOXIN III"/>
    <property type="match status" value="1"/>
</dbReference>
<dbReference type="PROSITE" id="PS51379">
    <property type="entry name" value="4FE4S_FER_2"/>
    <property type="match status" value="2"/>
</dbReference>
<dbReference type="GO" id="GO:0016491">
    <property type="term" value="F:oxidoreductase activity"/>
    <property type="evidence" value="ECO:0007669"/>
    <property type="project" value="UniProtKB-ARBA"/>
</dbReference>
<evidence type="ECO:0000313" key="6">
    <source>
        <dbReference type="EMBL" id="PWR71372.1"/>
    </source>
</evidence>
<feature type="domain" description="4Fe-4S ferredoxin-type" evidence="5">
    <location>
        <begin position="3"/>
        <end position="32"/>
    </location>
</feature>
<keyword evidence="3" id="KW-0408">Iron</keyword>
<dbReference type="Pfam" id="PF12838">
    <property type="entry name" value="Fer4_7"/>
    <property type="match status" value="1"/>
</dbReference>
<reference evidence="6 7" key="1">
    <citation type="submission" date="2018-05" db="EMBL/GenBank/DDBJ databases">
        <title>Draft genome of Methanospirillum lacunae Ki8-1.</title>
        <authorList>
            <person name="Dueholm M.S."/>
            <person name="Nielsen P.H."/>
            <person name="Bakmann L.F."/>
            <person name="Otzen D.E."/>
        </authorList>
    </citation>
    <scope>NUCLEOTIDE SEQUENCE [LARGE SCALE GENOMIC DNA]</scope>
    <source>
        <strain evidence="6 7">Ki8-1</strain>
    </source>
</reference>
<dbReference type="RefSeq" id="WP_109968990.1">
    <property type="nucleotide sequence ID" value="NZ_CP176093.1"/>
</dbReference>
<dbReference type="PANTHER" id="PTHR43687">
    <property type="entry name" value="ADENYLYLSULFATE REDUCTASE, BETA SUBUNIT"/>
    <property type="match status" value="1"/>
</dbReference>
<proteinExistence type="predicted"/>
<dbReference type="GO" id="GO:0046872">
    <property type="term" value="F:metal ion binding"/>
    <property type="evidence" value="ECO:0007669"/>
    <property type="project" value="UniProtKB-KW"/>
</dbReference>
<dbReference type="EMBL" id="QGMY01000008">
    <property type="protein sequence ID" value="PWR71372.1"/>
    <property type="molecule type" value="Genomic_DNA"/>
</dbReference>
<organism evidence="6 7">
    <name type="scientific">Methanospirillum lacunae</name>
    <dbReference type="NCBI Taxonomy" id="668570"/>
    <lineage>
        <taxon>Archaea</taxon>
        <taxon>Methanobacteriati</taxon>
        <taxon>Methanobacteriota</taxon>
        <taxon>Stenosarchaea group</taxon>
        <taxon>Methanomicrobia</taxon>
        <taxon>Methanomicrobiales</taxon>
        <taxon>Methanospirillaceae</taxon>
        <taxon>Methanospirillum</taxon>
    </lineage>
</organism>
<dbReference type="OrthoDB" id="230142at2157"/>
<dbReference type="GeneID" id="97547003"/>